<dbReference type="RefSeq" id="WP_008699608.1">
    <property type="nucleotide sequence ID" value="NZ_KE161010.1"/>
</dbReference>
<dbReference type="EMBL" id="AGWJ02000028">
    <property type="protein sequence ID" value="EHO77006.1"/>
    <property type="molecule type" value="Genomic_DNA"/>
</dbReference>
<organism evidence="1 2">
    <name type="scientific">Fusobacterium ulcerans 12-1B</name>
    <dbReference type="NCBI Taxonomy" id="457404"/>
    <lineage>
        <taxon>Bacteria</taxon>
        <taxon>Fusobacteriati</taxon>
        <taxon>Fusobacteriota</taxon>
        <taxon>Fusobacteriia</taxon>
        <taxon>Fusobacteriales</taxon>
        <taxon>Fusobacteriaceae</taxon>
        <taxon>Fusobacterium</taxon>
    </lineage>
</organism>
<name>H1PYW5_9FUSO</name>
<accession>H1PYW5</accession>
<proteinExistence type="predicted"/>
<dbReference type="BioCyc" id="FSP457404-HMP:GTSQ-3663-MONOMER"/>
<evidence type="ECO:0000313" key="2">
    <source>
        <dbReference type="Proteomes" id="UP000003233"/>
    </source>
</evidence>
<sequence length="49" mass="5489">MKEEKIQCNPKKDIASIIIGDPKGRRKFIIEKIAEGCGKKDDSNPFALD</sequence>
<dbReference type="AlphaFoldDB" id="H1PYW5"/>
<dbReference type="PATRIC" id="fig|457404.5.peg.3050"/>
<dbReference type="Proteomes" id="UP000003233">
    <property type="component" value="Unassembled WGS sequence"/>
</dbReference>
<gene>
    <name evidence="1" type="ORF">HMPREF0402_03608</name>
</gene>
<comment type="caution">
    <text evidence="1">The sequence shown here is derived from an EMBL/GenBank/DDBJ whole genome shotgun (WGS) entry which is preliminary data.</text>
</comment>
<evidence type="ECO:0000313" key="1">
    <source>
        <dbReference type="EMBL" id="EHO77006.1"/>
    </source>
</evidence>
<reference evidence="1 2" key="1">
    <citation type="submission" date="2012-07" db="EMBL/GenBank/DDBJ databases">
        <title>The Genome Sequence of Fusobacterium ulcerans 12_1B.</title>
        <authorList>
            <consortium name="The Broad Institute Genome Sequencing Platform"/>
            <person name="Earl A."/>
            <person name="Ward D."/>
            <person name="Feldgarden M."/>
            <person name="Gevers D."/>
            <person name="Strauss J."/>
            <person name="Ambrose C.E."/>
            <person name="Allen-Vercoe E."/>
            <person name="Walker B."/>
            <person name="Young S.K."/>
            <person name="Zeng Q."/>
            <person name="Gargeya S."/>
            <person name="Fitzgerald M."/>
            <person name="Haas B."/>
            <person name="Abouelleil A."/>
            <person name="Alvarado L."/>
            <person name="Arachchi H.M."/>
            <person name="Berlin A.M."/>
            <person name="Chapman S.B."/>
            <person name="Goldberg J."/>
            <person name="Griggs A."/>
            <person name="Gujja S."/>
            <person name="Hansen M."/>
            <person name="Howarth C."/>
            <person name="Imamovic A."/>
            <person name="Larimer J."/>
            <person name="McCowen C."/>
            <person name="Montmayeur A."/>
            <person name="Murphy C."/>
            <person name="Neiman D."/>
            <person name="Pearson M."/>
            <person name="Priest M."/>
            <person name="Roberts A."/>
            <person name="Saif S."/>
            <person name="Shea T."/>
            <person name="Sisk P."/>
            <person name="Sykes S."/>
            <person name="Wortman J."/>
            <person name="Nusbaum C."/>
            <person name="Birren B."/>
        </authorList>
    </citation>
    <scope>NUCLEOTIDE SEQUENCE [LARGE SCALE GENOMIC DNA]</scope>
    <source>
        <strain evidence="1 2">12_1B</strain>
    </source>
</reference>
<keyword evidence="2" id="KW-1185">Reference proteome</keyword>
<protein>
    <submittedName>
        <fullName evidence="1">Uncharacterized protein</fullName>
    </submittedName>
</protein>
<dbReference type="HOGENOM" id="CLU_3136039_0_0_0"/>